<dbReference type="GO" id="GO:0019878">
    <property type="term" value="P:lysine biosynthetic process via aminoadipic acid"/>
    <property type="evidence" value="ECO:0007669"/>
    <property type="project" value="TreeGrafter"/>
</dbReference>
<dbReference type="PANTHER" id="PTHR11133:SF22">
    <property type="entry name" value="ALPHA-AMINOADIPIC SEMIALDEHYDE SYNTHASE, MITOCHONDRIAL"/>
    <property type="match status" value="1"/>
</dbReference>
<dbReference type="InterPro" id="IPR007886">
    <property type="entry name" value="AlaDH/PNT_N"/>
</dbReference>
<evidence type="ECO:0000259" key="2">
    <source>
        <dbReference type="SMART" id="SM01003"/>
    </source>
</evidence>
<feature type="domain" description="Alanine dehydrogenase/pyridine nucleotide transhydrogenase N-terminal" evidence="2">
    <location>
        <begin position="101"/>
        <end position="252"/>
    </location>
</feature>
<dbReference type="AlphaFoldDB" id="M8CTY1"/>
<dbReference type="PANTHER" id="PTHR11133">
    <property type="entry name" value="SACCHAROPINE DEHYDROGENASE"/>
    <property type="match status" value="1"/>
</dbReference>
<dbReference type="SMART" id="SM01003">
    <property type="entry name" value="AlaDh_PNT_N"/>
    <property type="match status" value="1"/>
</dbReference>
<reference evidence="3" key="1">
    <citation type="submission" date="2015-06" db="UniProtKB">
        <authorList>
            <consortium name="EnsemblPlants"/>
        </authorList>
    </citation>
    <scope>IDENTIFICATION</scope>
</reference>
<dbReference type="GO" id="GO:0004753">
    <property type="term" value="F:saccharopine dehydrogenase activity"/>
    <property type="evidence" value="ECO:0007669"/>
    <property type="project" value="TreeGrafter"/>
</dbReference>
<dbReference type="InterPro" id="IPR051168">
    <property type="entry name" value="AASS"/>
</dbReference>
<dbReference type="GO" id="GO:0005737">
    <property type="term" value="C:cytoplasm"/>
    <property type="evidence" value="ECO:0007669"/>
    <property type="project" value="TreeGrafter"/>
</dbReference>
<dbReference type="SUPFAM" id="SSF52283">
    <property type="entry name" value="Formate/glycerate dehydrogenase catalytic domain-like"/>
    <property type="match status" value="1"/>
</dbReference>
<organism evidence="3">
    <name type="scientific">Aegilops tauschii</name>
    <name type="common">Tausch's goatgrass</name>
    <name type="synonym">Aegilops squarrosa</name>
    <dbReference type="NCBI Taxonomy" id="37682"/>
    <lineage>
        <taxon>Eukaryota</taxon>
        <taxon>Viridiplantae</taxon>
        <taxon>Streptophyta</taxon>
        <taxon>Embryophyta</taxon>
        <taxon>Tracheophyta</taxon>
        <taxon>Spermatophyta</taxon>
        <taxon>Magnoliopsida</taxon>
        <taxon>Liliopsida</taxon>
        <taxon>Poales</taxon>
        <taxon>Poaceae</taxon>
        <taxon>BOP clade</taxon>
        <taxon>Pooideae</taxon>
        <taxon>Triticodae</taxon>
        <taxon>Triticeae</taxon>
        <taxon>Triticinae</taxon>
        <taxon>Aegilops</taxon>
    </lineage>
</organism>
<evidence type="ECO:0000313" key="3">
    <source>
        <dbReference type="EnsemblPlants" id="EMT27236"/>
    </source>
</evidence>
<keyword evidence="1" id="KW-0560">Oxidoreductase</keyword>
<dbReference type="Gene3D" id="3.40.50.720">
    <property type="entry name" value="NAD(P)-binding Rossmann-like Domain"/>
    <property type="match status" value="1"/>
</dbReference>
<accession>M8CTY1</accession>
<dbReference type="EnsemblPlants" id="EMT27236">
    <property type="protein sequence ID" value="EMT27236"/>
    <property type="gene ID" value="F775_06946"/>
</dbReference>
<name>M8CTY1_AEGTA</name>
<sequence length="276" mass="30587">MGQAVLCANGLVAWTVVLQSSYFYSSTTLWVLFRHVRYARGDMVDSYVVSLSYTPTPQNHPSPPTASIGELLVPDCVVVIALILYGKDDTLHSCRDCQYVGERALLTPSHCARLMLGGGKSKSGVIRIIVQPSTKRIHHDAQYEDAGCEISEDLSECGLIIGIKQPQLEMILPDRAYAFFSHTHKGPEGEYSVVRYGIHYCGCAFLSRKWCAKLLVHIFQIMEVGVSLFDYELIADDDAKGMLAFAKFSGRAGLIDFLHGLGQCKNIIQFLIFLSL</sequence>
<dbReference type="Pfam" id="PF05222">
    <property type="entry name" value="AlaDh_PNT_N"/>
    <property type="match status" value="1"/>
</dbReference>
<proteinExistence type="predicted"/>
<protein>
    <submittedName>
        <fullName evidence="3">Alpha-aminoadipic semialdehyde synthase</fullName>
    </submittedName>
</protein>
<evidence type="ECO:0000256" key="1">
    <source>
        <dbReference type="ARBA" id="ARBA00023002"/>
    </source>
</evidence>